<dbReference type="AlphaFoldDB" id="A0A7X2S3K6"/>
<keyword evidence="4" id="KW-1185">Reference proteome</keyword>
<keyword evidence="3" id="KW-0966">Cell projection</keyword>
<keyword evidence="3" id="KW-0969">Cilium</keyword>
<proteinExistence type="inferred from homology"/>
<dbReference type="GO" id="GO:0044781">
    <property type="term" value="P:bacterial-type flagellum organization"/>
    <property type="evidence" value="ECO:0007669"/>
    <property type="project" value="UniProtKB-KW"/>
</dbReference>
<dbReference type="Proteomes" id="UP000434639">
    <property type="component" value="Unassembled WGS sequence"/>
</dbReference>
<dbReference type="RefSeq" id="WP_155111280.1">
    <property type="nucleotide sequence ID" value="NZ_WMIB01000002.1"/>
</dbReference>
<organism evidence="3 4">
    <name type="scientific">Metabacillus mangrovi</name>
    <dbReference type="NCBI Taxonomy" id="1491830"/>
    <lineage>
        <taxon>Bacteria</taxon>
        <taxon>Bacillati</taxon>
        <taxon>Bacillota</taxon>
        <taxon>Bacilli</taxon>
        <taxon>Bacillales</taxon>
        <taxon>Bacillaceae</taxon>
        <taxon>Metabacillus</taxon>
    </lineage>
</organism>
<dbReference type="Pfam" id="PF03963">
    <property type="entry name" value="FlgD"/>
    <property type="match status" value="1"/>
</dbReference>
<gene>
    <name evidence="3" type="primary">flgD</name>
    <name evidence="3" type="ORF">GKZ89_04940</name>
</gene>
<protein>
    <submittedName>
        <fullName evidence="3">Flagellar hook assembly protein FlgD</fullName>
    </submittedName>
</protein>
<dbReference type="OrthoDB" id="280334at2"/>
<comment type="caution">
    <text evidence="3">The sequence shown here is derived from an EMBL/GenBank/DDBJ whole genome shotgun (WGS) entry which is preliminary data.</text>
</comment>
<evidence type="ECO:0000313" key="3">
    <source>
        <dbReference type="EMBL" id="MTH52747.1"/>
    </source>
</evidence>
<dbReference type="EMBL" id="WMIB01000002">
    <property type="protein sequence ID" value="MTH52747.1"/>
    <property type="molecule type" value="Genomic_DNA"/>
</dbReference>
<keyword evidence="3" id="KW-0282">Flagellum</keyword>
<dbReference type="InterPro" id="IPR005648">
    <property type="entry name" value="FlgD"/>
</dbReference>
<keyword evidence="2" id="KW-1005">Bacterial flagellum biogenesis</keyword>
<name>A0A7X2S3K6_9BACI</name>
<reference evidence="3 4" key="1">
    <citation type="journal article" date="2017" name="Int. J. Syst. Evol. Microbiol.">
        <title>Bacillus mangrovi sp. nov., isolated from a sediment sample from a mangrove forest.</title>
        <authorList>
            <person name="Gupta V."/>
            <person name="Singh P.K."/>
            <person name="Korpole S."/>
            <person name="Tanuku N.R.S."/>
            <person name="Pinnaka A.K."/>
        </authorList>
    </citation>
    <scope>NUCLEOTIDE SEQUENCE [LARGE SCALE GENOMIC DNA]</scope>
    <source>
        <strain evidence="3 4">KCTC 33872</strain>
    </source>
</reference>
<evidence type="ECO:0000256" key="1">
    <source>
        <dbReference type="ARBA" id="ARBA00010577"/>
    </source>
</evidence>
<comment type="similarity">
    <text evidence="1">Belongs to the FlgD family.</text>
</comment>
<dbReference type="NCBIfam" id="NF007197">
    <property type="entry name" value="PRK09618.1"/>
    <property type="match status" value="1"/>
</dbReference>
<evidence type="ECO:0000256" key="2">
    <source>
        <dbReference type="ARBA" id="ARBA00022795"/>
    </source>
</evidence>
<sequence>METRIDSSFMLSTLQNGERKPSSALGKDEFLKILMTQLQNQDPLNPMEDKEFIAQMASFSSLEQMSNMNSTMQTFLNTQSGNQILQYSPLIGKEITYSYKEKDAEGNETVKEGSQQVKAVSRKNNEVTLELLDGTIIYTDEIIRVSEKTAGSNGEN</sequence>
<evidence type="ECO:0000313" key="4">
    <source>
        <dbReference type="Proteomes" id="UP000434639"/>
    </source>
</evidence>
<accession>A0A7X2S3K6</accession>